<keyword evidence="3" id="KW-0614">Plasmid</keyword>
<feature type="region of interest" description="Disordered" evidence="1">
    <location>
        <begin position="71"/>
        <end position="115"/>
    </location>
</feature>
<reference evidence="3" key="1">
    <citation type="submission" date="2022-05" db="EMBL/GenBank/DDBJ databases">
        <authorList>
            <person name="Alioto T."/>
            <person name="Alioto T."/>
            <person name="Gomez Garrido J."/>
        </authorList>
    </citation>
    <scope>NUCLEOTIDE SEQUENCE</scope>
    <source>
        <strain evidence="3">0</strain>
        <plasmid evidence="3">P1</plasmid>
    </source>
</reference>
<feature type="signal peptide" evidence="2">
    <location>
        <begin position="1"/>
        <end position="22"/>
    </location>
</feature>
<dbReference type="RefSeq" id="WP_179153962.1">
    <property type="nucleotide sequence ID" value="NZ_JAAFAQ010000011.1"/>
</dbReference>
<sequence length="129" mass="14278">MKHTHSLLAGLLMLAPAVPALAANPAATGCEAKRQDIEQQIRYARSNGNDHRIVGLEKALSEVNAHCTDSGLRAEREADAREKTRKVTEREQELAEARADGRADKIRKKERKLDEARAELEEARAALTQ</sequence>
<evidence type="ECO:0000256" key="2">
    <source>
        <dbReference type="SAM" id="SignalP"/>
    </source>
</evidence>
<dbReference type="Proteomes" id="UP000789617">
    <property type="component" value="Plasmid P1"/>
</dbReference>
<dbReference type="PROSITE" id="PS51257">
    <property type="entry name" value="PROKAR_LIPOPROTEIN"/>
    <property type="match status" value="1"/>
</dbReference>
<feature type="chain" id="PRO_5040494329" description="DUF1090 domain-containing protein" evidence="2">
    <location>
        <begin position="23"/>
        <end position="129"/>
    </location>
</feature>
<accession>A0A9P0YBL2</accession>
<dbReference type="EMBL" id="OW969750">
    <property type="protein sequence ID" value="CAH6245111.1"/>
    <property type="molecule type" value="Genomic_DNA"/>
</dbReference>
<keyword evidence="2" id="KW-0732">Signal</keyword>
<organism evidence="3 4">
    <name type="scientific">Klebsiella variicola</name>
    <dbReference type="NCBI Taxonomy" id="244366"/>
    <lineage>
        <taxon>Bacteria</taxon>
        <taxon>Pseudomonadati</taxon>
        <taxon>Pseudomonadota</taxon>
        <taxon>Gammaproteobacteria</taxon>
        <taxon>Enterobacterales</taxon>
        <taxon>Enterobacteriaceae</taxon>
        <taxon>Klebsiella/Raoultella group</taxon>
        <taxon>Klebsiella</taxon>
        <taxon>Klebsiella pneumoniae complex</taxon>
    </lineage>
</organism>
<name>A0A9P0YBL2_KLEVA</name>
<dbReference type="Pfam" id="PF06476">
    <property type="entry name" value="DUF1090"/>
    <property type="match status" value="1"/>
</dbReference>
<evidence type="ECO:0000313" key="3">
    <source>
        <dbReference type="EMBL" id="CAH6245111.1"/>
    </source>
</evidence>
<geneLocation type="plasmid" evidence="3 4">
    <name>P1</name>
</geneLocation>
<evidence type="ECO:0000313" key="4">
    <source>
        <dbReference type="Proteomes" id="UP000789617"/>
    </source>
</evidence>
<dbReference type="AlphaFoldDB" id="A0A9P0YBL2"/>
<protein>
    <recommendedName>
        <fullName evidence="5">DUF1090 domain-containing protein</fullName>
    </recommendedName>
</protein>
<evidence type="ECO:0000256" key="1">
    <source>
        <dbReference type="SAM" id="MobiDB-lite"/>
    </source>
</evidence>
<gene>
    <name evidence="3" type="ORF">AN2335V1_4783</name>
</gene>
<feature type="compositionally biased region" description="Basic and acidic residues" evidence="1">
    <location>
        <begin position="72"/>
        <end position="104"/>
    </location>
</feature>
<proteinExistence type="predicted"/>
<keyword evidence="4" id="KW-1185">Reference proteome</keyword>
<evidence type="ECO:0008006" key="5">
    <source>
        <dbReference type="Google" id="ProtNLM"/>
    </source>
</evidence>
<dbReference type="InterPro" id="IPR009468">
    <property type="entry name" value="DUF1090"/>
</dbReference>